<dbReference type="EMBL" id="GBXM01052861">
    <property type="protein sequence ID" value="JAH55716.1"/>
    <property type="molecule type" value="Transcribed_RNA"/>
</dbReference>
<evidence type="ECO:0000313" key="1">
    <source>
        <dbReference type="EMBL" id="JAH55716.1"/>
    </source>
</evidence>
<protein>
    <submittedName>
        <fullName evidence="1">Uncharacterized protein</fullName>
    </submittedName>
</protein>
<name>A0A0E9TQ63_ANGAN</name>
<proteinExistence type="predicted"/>
<sequence>MGFSFFLGLLKLTYCYCLSTH</sequence>
<dbReference type="AlphaFoldDB" id="A0A0E9TQ63"/>
<reference evidence="1" key="2">
    <citation type="journal article" date="2015" name="Fish Shellfish Immunol.">
        <title>Early steps in the European eel (Anguilla anguilla)-Vibrio vulnificus interaction in the gills: Role of the RtxA13 toxin.</title>
        <authorList>
            <person name="Callol A."/>
            <person name="Pajuelo D."/>
            <person name="Ebbesson L."/>
            <person name="Teles M."/>
            <person name="MacKenzie S."/>
            <person name="Amaro C."/>
        </authorList>
    </citation>
    <scope>NUCLEOTIDE SEQUENCE</scope>
</reference>
<reference evidence="1" key="1">
    <citation type="submission" date="2014-11" db="EMBL/GenBank/DDBJ databases">
        <authorList>
            <person name="Amaro Gonzalez C."/>
        </authorList>
    </citation>
    <scope>NUCLEOTIDE SEQUENCE</scope>
</reference>
<accession>A0A0E9TQ63</accession>
<organism evidence="1">
    <name type="scientific">Anguilla anguilla</name>
    <name type="common">European freshwater eel</name>
    <name type="synonym">Muraena anguilla</name>
    <dbReference type="NCBI Taxonomy" id="7936"/>
    <lineage>
        <taxon>Eukaryota</taxon>
        <taxon>Metazoa</taxon>
        <taxon>Chordata</taxon>
        <taxon>Craniata</taxon>
        <taxon>Vertebrata</taxon>
        <taxon>Euteleostomi</taxon>
        <taxon>Actinopterygii</taxon>
        <taxon>Neopterygii</taxon>
        <taxon>Teleostei</taxon>
        <taxon>Anguilliformes</taxon>
        <taxon>Anguillidae</taxon>
        <taxon>Anguilla</taxon>
    </lineage>
</organism>